<dbReference type="Pfam" id="PF02170">
    <property type="entry name" value="PAZ"/>
    <property type="match status" value="1"/>
</dbReference>
<evidence type="ECO:0000259" key="4">
    <source>
        <dbReference type="PROSITE" id="PS50822"/>
    </source>
</evidence>
<dbReference type="Gene3D" id="3.30.420.10">
    <property type="entry name" value="Ribonuclease H-like superfamily/Ribonuclease H"/>
    <property type="match status" value="1"/>
</dbReference>
<dbReference type="InterPro" id="IPR036397">
    <property type="entry name" value="RNaseH_sf"/>
</dbReference>
<reference evidence="5" key="1">
    <citation type="submission" date="2024-02" db="EMBL/GenBank/DDBJ databases">
        <authorList>
            <consortium name="ELIXIR-Norway"/>
            <consortium name="Elixir Norway"/>
        </authorList>
    </citation>
    <scope>NUCLEOTIDE SEQUENCE</scope>
</reference>
<dbReference type="Pfam" id="PF08699">
    <property type="entry name" value="ArgoL1"/>
    <property type="match status" value="1"/>
</dbReference>
<evidence type="ECO:0000256" key="2">
    <source>
        <dbReference type="SAM" id="MobiDB-lite"/>
    </source>
</evidence>
<dbReference type="InterPro" id="IPR003165">
    <property type="entry name" value="Piwi"/>
</dbReference>
<dbReference type="Gene3D" id="3.40.50.2300">
    <property type="match status" value="1"/>
</dbReference>
<feature type="domain" description="Piwi" evidence="4">
    <location>
        <begin position="390"/>
        <end position="719"/>
    </location>
</feature>
<proteinExistence type="inferred from homology"/>
<sequence>MGQEILEANNENYQEYVRILGYIVRENFGRTSLRTQQYGQSLFTNDDIQEMRNCSYLQVWKGFFQSFRPTMQGLALNVDVSNCCFTKERPVLDYLSEKLKWGWKGWRNIPPEFSFYDSERDMVLNSVRNLTIFIKHSTSVERRKMKVMGLSEENTENISFNLANTKVMKTMVAYYRETYNYAIRLKKLPCLLIKSKVKQYIPMELCFIQAGEKMPGKLTSLEMEGLVLLTRDKPSNRRLAIEEMMRKQHGPYDPTNLSTTNVYTHAYTLAFNQKMTEVVGRTLKRPSIKCLQDNLIEPLADGTWVWGQNRALEPGYIKYWGLLDFSGGAVNTDECKDFGHSIYTRAKNMGLQLTQDYVLRQLPPETSITAAFTSITSELMAKSQGIRPQLLVVVLENKRSPRYKDIKHYGDTNGFTTQVVTSETVKNGHKNITMTNLLLKVNVKCGGRNFKVLPHPSTFVCNKRCIFFGADVTHPDAGDADSPSLAAVVASNDWPDTGRFLALQSEQGHRVEILQNLQSLAEELMRKWSERNNFTAPDNIIFFRDGVGENQFKQVLREEVDALRKAAHSVFKPKRPKITFAVVQKRHHTRMFLNQRPTPPPPPPQAQQQKQQGQGGRGYNRPPPPGTSTNVPSGVVVDTVITHPREFDFYLYSHGGNLGTSRPSHYHLLWDENNFSIDDFEALTLNLCYGYARCPKAVSMVAPAYYAHLVATRARNLYLAERNMRREQMNRGAAKQPIKLPEIHSDIKAKMYWC</sequence>
<dbReference type="EMBL" id="OZ020112">
    <property type="protein sequence ID" value="CAK9264936.1"/>
    <property type="molecule type" value="Genomic_DNA"/>
</dbReference>
<name>A0ABP0WDK2_9BRYO</name>
<comment type="similarity">
    <text evidence="1">Belongs to the argonaute family. Ago subfamily.</text>
</comment>
<gene>
    <name evidence="5" type="ORF">CSSPJE1EN1_LOCUS10414</name>
</gene>
<dbReference type="CDD" id="cd02846">
    <property type="entry name" value="PAZ_argonaute_like"/>
    <property type="match status" value="1"/>
</dbReference>
<feature type="domain" description="PAZ" evidence="3">
    <location>
        <begin position="90"/>
        <end position="210"/>
    </location>
</feature>
<dbReference type="InterPro" id="IPR014811">
    <property type="entry name" value="ArgoL1"/>
</dbReference>
<dbReference type="InterPro" id="IPR036085">
    <property type="entry name" value="PAZ_dom_sf"/>
</dbReference>
<dbReference type="InterPro" id="IPR012337">
    <property type="entry name" value="RNaseH-like_sf"/>
</dbReference>
<dbReference type="Gene3D" id="2.170.260.10">
    <property type="entry name" value="paz domain"/>
    <property type="match status" value="1"/>
</dbReference>
<feature type="region of interest" description="Disordered" evidence="2">
    <location>
        <begin position="592"/>
        <end position="633"/>
    </location>
</feature>
<dbReference type="SMART" id="SM01163">
    <property type="entry name" value="DUF1785"/>
    <property type="match status" value="1"/>
</dbReference>
<dbReference type="Proteomes" id="UP001497444">
    <property type="component" value="Chromosome 17"/>
</dbReference>
<dbReference type="SMART" id="SM00950">
    <property type="entry name" value="Piwi"/>
    <property type="match status" value="1"/>
</dbReference>
<evidence type="ECO:0000313" key="6">
    <source>
        <dbReference type="Proteomes" id="UP001497444"/>
    </source>
</evidence>
<dbReference type="SUPFAM" id="SSF101690">
    <property type="entry name" value="PAZ domain"/>
    <property type="match status" value="1"/>
</dbReference>
<accession>A0ABP0WDK2</accession>
<protein>
    <submittedName>
        <fullName evidence="5">Uncharacterized protein</fullName>
    </submittedName>
</protein>
<evidence type="ECO:0000256" key="1">
    <source>
        <dbReference type="ARBA" id="ARBA00008201"/>
    </source>
</evidence>
<dbReference type="PANTHER" id="PTHR22891">
    <property type="entry name" value="EUKARYOTIC TRANSLATION INITIATION FACTOR 2C"/>
    <property type="match status" value="1"/>
</dbReference>
<dbReference type="SUPFAM" id="SSF53098">
    <property type="entry name" value="Ribonuclease H-like"/>
    <property type="match status" value="1"/>
</dbReference>
<organism evidence="5 6">
    <name type="scientific">Sphagnum jensenii</name>
    <dbReference type="NCBI Taxonomy" id="128206"/>
    <lineage>
        <taxon>Eukaryota</taxon>
        <taxon>Viridiplantae</taxon>
        <taxon>Streptophyta</taxon>
        <taxon>Embryophyta</taxon>
        <taxon>Bryophyta</taxon>
        <taxon>Sphagnophytina</taxon>
        <taxon>Sphagnopsida</taxon>
        <taxon>Sphagnales</taxon>
        <taxon>Sphagnaceae</taxon>
        <taxon>Sphagnum</taxon>
    </lineage>
</organism>
<keyword evidence="6" id="KW-1185">Reference proteome</keyword>
<dbReference type="InterPro" id="IPR003100">
    <property type="entry name" value="PAZ_dom"/>
</dbReference>
<evidence type="ECO:0000259" key="3">
    <source>
        <dbReference type="PROSITE" id="PS50821"/>
    </source>
</evidence>
<evidence type="ECO:0000313" key="5">
    <source>
        <dbReference type="EMBL" id="CAK9264936.1"/>
    </source>
</evidence>
<dbReference type="PROSITE" id="PS50822">
    <property type="entry name" value="PIWI"/>
    <property type="match status" value="1"/>
</dbReference>
<dbReference type="Pfam" id="PF02171">
    <property type="entry name" value="Piwi"/>
    <property type="match status" value="1"/>
</dbReference>
<dbReference type="PROSITE" id="PS50821">
    <property type="entry name" value="PAZ"/>
    <property type="match status" value="1"/>
</dbReference>